<keyword evidence="2" id="KW-1185">Reference proteome</keyword>
<protein>
    <submittedName>
        <fullName evidence="1">Winged helix-turn-helix transcriptional regulator</fullName>
    </submittedName>
</protein>
<organism evidence="1 2">
    <name type="scientific">Lepagella muris</name>
    <dbReference type="NCBI Taxonomy" id="3032870"/>
    <lineage>
        <taxon>Bacteria</taxon>
        <taxon>Pseudomonadati</taxon>
        <taxon>Bacteroidota</taxon>
        <taxon>Bacteroidia</taxon>
        <taxon>Bacteroidales</taxon>
        <taxon>Muribaculaceae</taxon>
        <taxon>Lepagella</taxon>
    </lineage>
</organism>
<reference evidence="1" key="1">
    <citation type="submission" date="2019-04" db="EMBL/GenBank/DDBJ databases">
        <title>Microbes associate with the intestines of laboratory mice.</title>
        <authorList>
            <person name="Navarre W."/>
            <person name="Wong E."/>
            <person name="Huang K."/>
            <person name="Tropini C."/>
            <person name="Ng K."/>
            <person name="Yu B."/>
        </authorList>
    </citation>
    <scope>NUCLEOTIDE SEQUENCE</scope>
    <source>
        <strain evidence="1">NM04_E33</strain>
    </source>
</reference>
<evidence type="ECO:0000313" key="1">
    <source>
        <dbReference type="EMBL" id="TGY76984.1"/>
    </source>
</evidence>
<dbReference type="EMBL" id="SRYB01000032">
    <property type="protein sequence ID" value="TGY76984.1"/>
    <property type="molecule type" value="Genomic_DNA"/>
</dbReference>
<comment type="caution">
    <text evidence="1">The sequence shown here is derived from an EMBL/GenBank/DDBJ whole genome shotgun (WGS) entry which is preliminary data.</text>
</comment>
<dbReference type="Proteomes" id="UP000306319">
    <property type="component" value="Unassembled WGS sequence"/>
</dbReference>
<proteinExistence type="predicted"/>
<name>A0AC61RDK3_9BACT</name>
<evidence type="ECO:0000313" key="2">
    <source>
        <dbReference type="Proteomes" id="UP000306319"/>
    </source>
</evidence>
<sequence length="141" mass="16085">MIKDYRGLGSGIIRALQSDSNIEFHNKINGDQFRVILWRNDLKCSEETTLKSSEETTLETENSKKTTLKSSEETTLKTSKEKTTQKIINLMTKNPDISIEQLASLCSLTRDGINWQIRKLKESGKIRRVGPDKGGHWEICE</sequence>
<accession>A0AC61RDK3</accession>
<gene>
    <name evidence="1" type="ORF">E5331_16410</name>
</gene>